<reference evidence="11" key="2">
    <citation type="submission" date="2025-08" db="UniProtKB">
        <authorList>
            <consortium name="RefSeq"/>
        </authorList>
    </citation>
    <scope>IDENTIFICATION</scope>
</reference>
<dbReference type="PANTHER" id="PTHR22930">
    <property type="match status" value="1"/>
</dbReference>
<feature type="signal peptide" evidence="8">
    <location>
        <begin position="1"/>
        <end position="18"/>
    </location>
</feature>
<evidence type="ECO:0000313" key="10">
    <source>
        <dbReference type="Proteomes" id="UP000694861"/>
    </source>
</evidence>
<evidence type="ECO:0000256" key="2">
    <source>
        <dbReference type="ARBA" id="ARBA00004123"/>
    </source>
</evidence>
<dbReference type="Pfam" id="PF13359">
    <property type="entry name" value="DDE_Tnp_4"/>
    <property type="match status" value="1"/>
</dbReference>
<dbReference type="PANTHER" id="PTHR22930:SF85">
    <property type="entry name" value="GH03217P-RELATED"/>
    <property type="match status" value="1"/>
</dbReference>
<gene>
    <name evidence="11" type="primary">LOC103334602</name>
</gene>
<keyword evidence="8" id="KW-0732">Signal</keyword>
<comment type="cofactor">
    <cofactor evidence="1">
        <name>a divalent metal cation</name>
        <dbReference type="ChEBI" id="CHEBI:60240"/>
    </cofactor>
</comment>
<keyword evidence="10" id="KW-1185">Reference proteome</keyword>
<dbReference type="GeneID" id="103334602"/>
<dbReference type="InterPro" id="IPR045249">
    <property type="entry name" value="HARBI1-like"/>
</dbReference>
<keyword evidence="7" id="KW-0539">Nucleus</keyword>
<name>A0ABM1LSL5_PRUMU</name>
<comment type="similarity">
    <text evidence="3">Belongs to the HARBI1 family.</text>
</comment>
<sequence>MALYYIVIILLPPEICLHCVLFPSSSIRLCVLLVSAVTDQAGMQDLGANGGDFDDDEGGGLSVEEIKSKPEEAFGLPNCCGAIDGTHIILSLPTVQTSDDWCDLEDNYSMLLQGIVDHEMRFLDIVTGWPGGMTVSRLLKCSGFFKLCEGGQRLNENVRTLSGGVEIREYLVGGVGYPLLPWLITPYESNGLPAYISAFNAVHGAARSLAVKAFTQLKGTWRILNKVMWRPDKRKLPSIILVCCLLHNKIDSRDILQPDVAFSGHHDSGYGEQCCRKVDPLGRTMRDILVKHLLHSKQTAAPK</sequence>
<evidence type="ECO:0000256" key="6">
    <source>
        <dbReference type="ARBA" id="ARBA00022801"/>
    </source>
</evidence>
<evidence type="ECO:0000259" key="9">
    <source>
        <dbReference type="Pfam" id="PF13359"/>
    </source>
</evidence>
<dbReference type="RefSeq" id="XP_016650392.1">
    <property type="nucleotide sequence ID" value="XM_016794906.1"/>
</dbReference>
<keyword evidence="4" id="KW-0540">Nuclease</keyword>
<evidence type="ECO:0000256" key="4">
    <source>
        <dbReference type="ARBA" id="ARBA00022722"/>
    </source>
</evidence>
<proteinExistence type="inferred from homology"/>
<evidence type="ECO:0000256" key="7">
    <source>
        <dbReference type="ARBA" id="ARBA00023242"/>
    </source>
</evidence>
<protein>
    <submittedName>
        <fullName evidence="11">Uncharacterized protein LOC103334602</fullName>
    </submittedName>
</protein>
<organism evidence="10 11">
    <name type="scientific">Prunus mume</name>
    <name type="common">Japanese apricot</name>
    <name type="synonym">Armeniaca mume</name>
    <dbReference type="NCBI Taxonomy" id="102107"/>
    <lineage>
        <taxon>Eukaryota</taxon>
        <taxon>Viridiplantae</taxon>
        <taxon>Streptophyta</taxon>
        <taxon>Embryophyta</taxon>
        <taxon>Tracheophyta</taxon>
        <taxon>Spermatophyta</taxon>
        <taxon>Magnoliopsida</taxon>
        <taxon>eudicotyledons</taxon>
        <taxon>Gunneridae</taxon>
        <taxon>Pentapetalae</taxon>
        <taxon>rosids</taxon>
        <taxon>fabids</taxon>
        <taxon>Rosales</taxon>
        <taxon>Rosaceae</taxon>
        <taxon>Amygdaloideae</taxon>
        <taxon>Amygdaleae</taxon>
        <taxon>Prunus</taxon>
    </lineage>
</organism>
<feature type="chain" id="PRO_5045589959" evidence="8">
    <location>
        <begin position="19"/>
        <end position="303"/>
    </location>
</feature>
<evidence type="ECO:0000313" key="11">
    <source>
        <dbReference type="RefSeq" id="XP_016650392.1"/>
    </source>
</evidence>
<accession>A0ABM1LSL5</accession>
<comment type="subcellular location">
    <subcellularLocation>
        <location evidence="2">Nucleus</location>
    </subcellularLocation>
</comment>
<evidence type="ECO:0000256" key="5">
    <source>
        <dbReference type="ARBA" id="ARBA00022723"/>
    </source>
</evidence>
<evidence type="ECO:0000256" key="1">
    <source>
        <dbReference type="ARBA" id="ARBA00001968"/>
    </source>
</evidence>
<keyword evidence="6" id="KW-0378">Hydrolase</keyword>
<dbReference type="Proteomes" id="UP000694861">
    <property type="component" value="Linkage group LG6"/>
</dbReference>
<dbReference type="InterPro" id="IPR027806">
    <property type="entry name" value="HARBI1_dom"/>
</dbReference>
<evidence type="ECO:0000256" key="8">
    <source>
        <dbReference type="SAM" id="SignalP"/>
    </source>
</evidence>
<reference evidence="10" key="1">
    <citation type="journal article" date="2012" name="Nat. Commun.">
        <title>The genome of Prunus mume.</title>
        <authorList>
            <person name="Zhang Q."/>
            <person name="Chen W."/>
            <person name="Sun L."/>
            <person name="Zhao F."/>
            <person name="Huang B."/>
            <person name="Yang W."/>
            <person name="Tao Y."/>
            <person name="Wang J."/>
            <person name="Yuan Z."/>
            <person name="Fan G."/>
            <person name="Xing Z."/>
            <person name="Han C."/>
            <person name="Pan H."/>
            <person name="Zhong X."/>
            <person name="Shi W."/>
            <person name="Liang X."/>
            <person name="Du D."/>
            <person name="Sun F."/>
            <person name="Xu Z."/>
            <person name="Hao R."/>
            <person name="Lv T."/>
            <person name="Lv Y."/>
            <person name="Zheng Z."/>
            <person name="Sun M."/>
            <person name="Luo L."/>
            <person name="Cai M."/>
            <person name="Gao Y."/>
            <person name="Wang J."/>
            <person name="Yin Y."/>
            <person name="Xu X."/>
            <person name="Cheng T."/>
            <person name="Wang J."/>
        </authorList>
    </citation>
    <scope>NUCLEOTIDE SEQUENCE [LARGE SCALE GENOMIC DNA]</scope>
</reference>
<feature type="domain" description="DDE Tnp4" evidence="9">
    <location>
        <begin position="83"/>
        <end position="248"/>
    </location>
</feature>
<evidence type="ECO:0000256" key="3">
    <source>
        <dbReference type="ARBA" id="ARBA00006958"/>
    </source>
</evidence>
<keyword evidence="5" id="KW-0479">Metal-binding</keyword>